<protein>
    <submittedName>
        <fullName evidence="2">Uncharacterized protein</fullName>
    </submittedName>
</protein>
<name>A0AAE0N197_9PEZI</name>
<organism evidence="2 3">
    <name type="scientific">Podospora didyma</name>
    <dbReference type="NCBI Taxonomy" id="330526"/>
    <lineage>
        <taxon>Eukaryota</taxon>
        <taxon>Fungi</taxon>
        <taxon>Dikarya</taxon>
        <taxon>Ascomycota</taxon>
        <taxon>Pezizomycotina</taxon>
        <taxon>Sordariomycetes</taxon>
        <taxon>Sordariomycetidae</taxon>
        <taxon>Sordariales</taxon>
        <taxon>Podosporaceae</taxon>
        <taxon>Podospora</taxon>
    </lineage>
</organism>
<keyword evidence="1" id="KW-1133">Transmembrane helix</keyword>
<keyword evidence="1" id="KW-0472">Membrane</keyword>
<feature type="transmembrane region" description="Helical" evidence="1">
    <location>
        <begin position="12"/>
        <end position="31"/>
    </location>
</feature>
<reference evidence="2" key="1">
    <citation type="journal article" date="2023" name="Mol. Phylogenet. Evol.">
        <title>Genome-scale phylogeny and comparative genomics of the fungal order Sordariales.</title>
        <authorList>
            <person name="Hensen N."/>
            <person name="Bonometti L."/>
            <person name="Westerberg I."/>
            <person name="Brannstrom I.O."/>
            <person name="Guillou S."/>
            <person name="Cros-Aarteil S."/>
            <person name="Calhoun S."/>
            <person name="Haridas S."/>
            <person name="Kuo A."/>
            <person name="Mondo S."/>
            <person name="Pangilinan J."/>
            <person name="Riley R."/>
            <person name="LaButti K."/>
            <person name="Andreopoulos B."/>
            <person name="Lipzen A."/>
            <person name="Chen C."/>
            <person name="Yan M."/>
            <person name="Daum C."/>
            <person name="Ng V."/>
            <person name="Clum A."/>
            <person name="Steindorff A."/>
            <person name="Ohm R.A."/>
            <person name="Martin F."/>
            <person name="Silar P."/>
            <person name="Natvig D.O."/>
            <person name="Lalanne C."/>
            <person name="Gautier V."/>
            <person name="Ament-Velasquez S.L."/>
            <person name="Kruys A."/>
            <person name="Hutchinson M.I."/>
            <person name="Powell A.J."/>
            <person name="Barry K."/>
            <person name="Miller A.N."/>
            <person name="Grigoriev I.V."/>
            <person name="Debuchy R."/>
            <person name="Gladieux P."/>
            <person name="Hiltunen Thoren M."/>
            <person name="Johannesson H."/>
        </authorList>
    </citation>
    <scope>NUCLEOTIDE SEQUENCE</scope>
    <source>
        <strain evidence="2">CBS 232.78</strain>
    </source>
</reference>
<dbReference type="AlphaFoldDB" id="A0AAE0N197"/>
<dbReference type="Proteomes" id="UP001285441">
    <property type="component" value="Unassembled WGS sequence"/>
</dbReference>
<keyword evidence="1" id="KW-0812">Transmembrane</keyword>
<dbReference type="EMBL" id="JAULSW010000012">
    <property type="protein sequence ID" value="KAK3366463.1"/>
    <property type="molecule type" value="Genomic_DNA"/>
</dbReference>
<reference evidence="2" key="2">
    <citation type="submission" date="2023-06" db="EMBL/GenBank/DDBJ databases">
        <authorList>
            <consortium name="Lawrence Berkeley National Laboratory"/>
            <person name="Haridas S."/>
            <person name="Hensen N."/>
            <person name="Bonometti L."/>
            <person name="Westerberg I."/>
            <person name="Brannstrom I.O."/>
            <person name="Guillou S."/>
            <person name="Cros-Aarteil S."/>
            <person name="Calhoun S."/>
            <person name="Kuo A."/>
            <person name="Mondo S."/>
            <person name="Pangilinan J."/>
            <person name="Riley R."/>
            <person name="LaButti K."/>
            <person name="Andreopoulos B."/>
            <person name="Lipzen A."/>
            <person name="Chen C."/>
            <person name="Yanf M."/>
            <person name="Daum C."/>
            <person name="Ng V."/>
            <person name="Clum A."/>
            <person name="Steindorff A."/>
            <person name="Ohm R."/>
            <person name="Martin F."/>
            <person name="Silar P."/>
            <person name="Natvig D."/>
            <person name="Lalanne C."/>
            <person name="Gautier V."/>
            <person name="Ament-velasquez S.L."/>
            <person name="Kruys A."/>
            <person name="Hutchinson M.I."/>
            <person name="Powell A.J."/>
            <person name="Barry K."/>
            <person name="Miller A.N."/>
            <person name="Grigoriev I.V."/>
            <person name="Debuchy R."/>
            <person name="Gladieux P."/>
            <person name="Thoren M.H."/>
            <person name="Johannesson H."/>
        </authorList>
    </citation>
    <scope>NUCLEOTIDE SEQUENCE</scope>
    <source>
        <strain evidence="2">CBS 232.78</strain>
    </source>
</reference>
<evidence type="ECO:0000313" key="3">
    <source>
        <dbReference type="Proteomes" id="UP001285441"/>
    </source>
</evidence>
<sequence>MTVLALIPIPQFWFSLLCLCFVVTALTLRGFSGLLGRIQGRPLTKVPSSSLTVKDNLGPATGRMCYYLLADVLYTACCGDPQYRSDKAIRKPISYGSVECKRPKAADGLCSVALPFPAELTFSVQSVYESDLPCPCKECSPNNVDEEAKEMEEDAVAVAKEVQRM</sequence>
<evidence type="ECO:0000256" key="1">
    <source>
        <dbReference type="SAM" id="Phobius"/>
    </source>
</evidence>
<evidence type="ECO:0000313" key="2">
    <source>
        <dbReference type="EMBL" id="KAK3366463.1"/>
    </source>
</evidence>
<keyword evidence="3" id="KW-1185">Reference proteome</keyword>
<comment type="caution">
    <text evidence="2">The sequence shown here is derived from an EMBL/GenBank/DDBJ whole genome shotgun (WGS) entry which is preliminary data.</text>
</comment>
<proteinExistence type="predicted"/>
<gene>
    <name evidence="2" type="ORF">B0H63DRAFT_456165</name>
</gene>
<accession>A0AAE0N197</accession>